<dbReference type="PANTHER" id="PTHR42686">
    <property type="entry name" value="GH17980P-RELATED"/>
    <property type="match status" value="1"/>
</dbReference>
<dbReference type="GO" id="GO:0005829">
    <property type="term" value="C:cytosol"/>
    <property type="evidence" value="ECO:0007669"/>
    <property type="project" value="TreeGrafter"/>
</dbReference>
<dbReference type="Gene3D" id="3.20.20.100">
    <property type="entry name" value="NADP-dependent oxidoreductase domain"/>
    <property type="match status" value="1"/>
</dbReference>
<dbReference type="PRINTS" id="PR00069">
    <property type="entry name" value="ALDKETRDTASE"/>
</dbReference>
<dbReference type="AlphaFoldDB" id="A0A402B1G2"/>
<evidence type="ECO:0000313" key="2">
    <source>
        <dbReference type="EMBL" id="GCE25147.1"/>
    </source>
</evidence>
<reference evidence="3" key="1">
    <citation type="submission" date="2018-12" db="EMBL/GenBank/DDBJ databases">
        <title>Tengunoibacter tsumagoiensis gen. nov., sp. nov., Dictyobacter kobayashii sp. nov., D. alpinus sp. nov., and D. joshuensis sp. nov. and description of Dictyobacteraceae fam. nov. within the order Ktedonobacterales isolated from Tengu-no-mugimeshi.</title>
        <authorList>
            <person name="Wang C.M."/>
            <person name="Zheng Y."/>
            <person name="Sakai Y."/>
            <person name="Toyoda A."/>
            <person name="Minakuchi Y."/>
            <person name="Abe K."/>
            <person name="Yokota A."/>
            <person name="Yabe S."/>
        </authorList>
    </citation>
    <scope>NUCLEOTIDE SEQUENCE [LARGE SCALE GENOMIC DNA]</scope>
    <source>
        <strain evidence="3">Uno16</strain>
    </source>
</reference>
<proteinExistence type="predicted"/>
<dbReference type="Proteomes" id="UP000287171">
    <property type="component" value="Unassembled WGS sequence"/>
</dbReference>
<gene>
    <name evidence="2" type="ORF">KDA_06310</name>
</gene>
<feature type="domain" description="NADP-dependent oxidoreductase" evidence="1">
    <location>
        <begin position="23"/>
        <end position="304"/>
    </location>
</feature>
<keyword evidence="3" id="KW-1185">Reference proteome</keyword>
<dbReference type="RefSeq" id="WP_161981893.1">
    <property type="nucleotide sequence ID" value="NZ_BIFT01000001.1"/>
</dbReference>
<dbReference type="GO" id="GO:0016491">
    <property type="term" value="F:oxidoreductase activity"/>
    <property type="evidence" value="ECO:0007669"/>
    <property type="project" value="InterPro"/>
</dbReference>
<dbReference type="PANTHER" id="PTHR42686:SF1">
    <property type="entry name" value="GH17980P-RELATED"/>
    <property type="match status" value="1"/>
</dbReference>
<dbReference type="InterPro" id="IPR020471">
    <property type="entry name" value="AKR"/>
</dbReference>
<dbReference type="InterPro" id="IPR036812">
    <property type="entry name" value="NAD(P)_OxRdtase_dom_sf"/>
</dbReference>
<comment type="caution">
    <text evidence="2">The sequence shown here is derived from an EMBL/GenBank/DDBJ whole genome shotgun (WGS) entry which is preliminary data.</text>
</comment>
<dbReference type="InterPro" id="IPR023210">
    <property type="entry name" value="NADP_OxRdtase_dom"/>
</dbReference>
<dbReference type="Pfam" id="PF00248">
    <property type="entry name" value="Aldo_ket_red"/>
    <property type="match status" value="1"/>
</dbReference>
<dbReference type="CDD" id="cd19090">
    <property type="entry name" value="AKR_AKR15A-like"/>
    <property type="match status" value="1"/>
</dbReference>
<accession>A0A402B1G2</accession>
<protein>
    <submittedName>
        <fullName evidence="2">Oxidoreductase</fullName>
    </submittedName>
</protein>
<evidence type="ECO:0000313" key="3">
    <source>
        <dbReference type="Proteomes" id="UP000287171"/>
    </source>
</evidence>
<organism evidence="2 3">
    <name type="scientific">Dictyobacter alpinus</name>
    <dbReference type="NCBI Taxonomy" id="2014873"/>
    <lineage>
        <taxon>Bacteria</taxon>
        <taxon>Bacillati</taxon>
        <taxon>Chloroflexota</taxon>
        <taxon>Ktedonobacteria</taxon>
        <taxon>Ktedonobacterales</taxon>
        <taxon>Dictyobacteraceae</taxon>
        <taxon>Dictyobacter</taxon>
    </lineage>
</organism>
<evidence type="ECO:0000259" key="1">
    <source>
        <dbReference type="Pfam" id="PF00248"/>
    </source>
</evidence>
<name>A0A402B1G2_9CHLR</name>
<sequence length="309" mass="33622">MSEGRDVLARRCLGRSGLEVTTLGLGGAGIGGKAYGAVSDDDAIATVRQAVQMGVTYIDTSPLYGESERRIGLALDGGLREHIILSTKTGTHPRWRGEYSATATYKSIENSLRLLKTDYIDLALIHDPPDLQQAFGSQGALEALEDLKAQGVIHAIGLGVRDHALLRTAILSQRMDAILTYLDYNLVRTTATPLLDMARAYDVGVINGSPLVMGFLSGRDPVAHVRTSLPWIDEEACEELGIAKHLWNWSQKAQVDLQAVALQFSLRQDKIATTLVGAMSPTEVAHNVAACRRQLPVAIWEELERARVK</sequence>
<dbReference type="SUPFAM" id="SSF51430">
    <property type="entry name" value="NAD(P)-linked oxidoreductase"/>
    <property type="match status" value="1"/>
</dbReference>
<dbReference type="EMBL" id="BIFT01000001">
    <property type="protein sequence ID" value="GCE25147.1"/>
    <property type="molecule type" value="Genomic_DNA"/>
</dbReference>